<accession>A0A1F6E5W8</accession>
<organism evidence="10 11">
    <name type="scientific">Candidatus Kaiserbacteria bacterium RIFCSPHIGHO2_02_FULL_55_25</name>
    <dbReference type="NCBI Taxonomy" id="1798498"/>
    <lineage>
        <taxon>Bacteria</taxon>
        <taxon>Candidatus Kaiseribacteriota</taxon>
    </lineage>
</organism>
<dbReference type="Gene3D" id="1.10.45.10">
    <property type="entry name" value="Vanillyl-alcohol Oxidase, Chain A, domain 4"/>
    <property type="match status" value="1"/>
</dbReference>
<dbReference type="Pfam" id="PF01565">
    <property type="entry name" value="FAD_binding_4"/>
    <property type="match status" value="1"/>
</dbReference>
<dbReference type="InterPro" id="IPR016171">
    <property type="entry name" value="Vanillyl_alc_oxidase_C-sub2"/>
</dbReference>
<dbReference type="GO" id="GO:0071949">
    <property type="term" value="F:FAD binding"/>
    <property type="evidence" value="ECO:0007669"/>
    <property type="project" value="InterPro"/>
</dbReference>
<dbReference type="EMBL" id="MFLL01000025">
    <property type="protein sequence ID" value="OGG68940.1"/>
    <property type="molecule type" value="Genomic_DNA"/>
</dbReference>
<comment type="caution">
    <text evidence="10">The sequence shown here is derived from an EMBL/GenBank/DDBJ whole genome shotgun (WGS) entry which is preliminary data.</text>
</comment>
<dbReference type="GO" id="GO:0004458">
    <property type="term" value="F:D-lactate dehydrogenase (cytochrome) activity"/>
    <property type="evidence" value="ECO:0007669"/>
    <property type="project" value="UniProtKB-EC"/>
</dbReference>
<reference evidence="10 11" key="1">
    <citation type="journal article" date="2016" name="Nat. Commun.">
        <title>Thousands of microbial genomes shed light on interconnected biogeochemical processes in an aquifer system.</title>
        <authorList>
            <person name="Anantharaman K."/>
            <person name="Brown C.T."/>
            <person name="Hug L.A."/>
            <person name="Sharon I."/>
            <person name="Castelle C.J."/>
            <person name="Probst A.J."/>
            <person name="Thomas B.C."/>
            <person name="Singh A."/>
            <person name="Wilkins M.J."/>
            <person name="Karaoz U."/>
            <person name="Brodie E.L."/>
            <person name="Williams K.H."/>
            <person name="Hubbard S.S."/>
            <person name="Banfield J.F."/>
        </authorList>
    </citation>
    <scope>NUCLEOTIDE SEQUENCE [LARGE SCALE GENOMIC DNA]</scope>
</reference>
<dbReference type="PANTHER" id="PTHR11748:SF111">
    <property type="entry name" value="D-LACTATE DEHYDROGENASE, MITOCHONDRIAL-RELATED"/>
    <property type="match status" value="1"/>
</dbReference>
<dbReference type="GO" id="GO:1903457">
    <property type="term" value="P:lactate catabolic process"/>
    <property type="evidence" value="ECO:0007669"/>
    <property type="project" value="TreeGrafter"/>
</dbReference>
<dbReference type="InterPro" id="IPR016166">
    <property type="entry name" value="FAD-bd_PCMH"/>
</dbReference>
<keyword evidence="8" id="KW-0175">Coiled coil</keyword>
<feature type="domain" description="FAD-binding PCMH-type" evidence="9">
    <location>
        <begin position="32"/>
        <end position="266"/>
    </location>
</feature>
<evidence type="ECO:0000256" key="3">
    <source>
        <dbReference type="ARBA" id="ARBA00022630"/>
    </source>
</evidence>
<keyword evidence="6" id="KW-0560">Oxidoreductase</keyword>
<keyword evidence="4" id="KW-0274">FAD</keyword>
<dbReference type="InterPro" id="IPR016169">
    <property type="entry name" value="FAD-bd_PCMH_sub2"/>
</dbReference>
<dbReference type="PROSITE" id="PS51387">
    <property type="entry name" value="FAD_PCMH"/>
    <property type="match status" value="1"/>
</dbReference>
<evidence type="ECO:0000256" key="5">
    <source>
        <dbReference type="ARBA" id="ARBA00022946"/>
    </source>
</evidence>
<dbReference type="EC" id="1.1.2.4" evidence="7"/>
<dbReference type="SUPFAM" id="SSF55103">
    <property type="entry name" value="FAD-linked oxidases, C-terminal domain"/>
    <property type="match status" value="1"/>
</dbReference>
<dbReference type="PANTHER" id="PTHR11748">
    <property type="entry name" value="D-LACTATE DEHYDROGENASE"/>
    <property type="match status" value="1"/>
</dbReference>
<protein>
    <recommendedName>
        <fullName evidence="7">D-lactate dehydrogenase (cytochrome)</fullName>
        <ecNumber evidence="7">1.1.2.4</ecNumber>
    </recommendedName>
</protein>
<evidence type="ECO:0000256" key="7">
    <source>
        <dbReference type="ARBA" id="ARBA00038897"/>
    </source>
</evidence>
<dbReference type="Pfam" id="PF02913">
    <property type="entry name" value="FAD-oxidase_C"/>
    <property type="match status" value="1"/>
</dbReference>
<feature type="coiled-coil region" evidence="8">
    <location>
        <begin position="351"/>
        <end position="378"/>
    </location>
</feature>
<evidence type="ECO:0000256" key="8">
    <source>
        <dbReference type="SAM" id="Coils"/>
    </source>
</evidence>
<dbReference type="SUPFAM" id="SSF56176">
    <property type="entry name" value="FAD-binding/transporter-associated domain-like"/>
    <property type="match status" value="1"/>
</dbReference>
<evidence type="ECO:0000313" key="10">
    <source>
        <dbReference type="EMBL" id="OGG68940.1"/>
    </source>
</evidence>
<proteinExistence type="inferred from homology"/>
<gene>
    <name evidence="10" type="ORF">A3C20_01740</name>
</gene>
<evidence type="ECO:0000256" key="2">
    <source>
        <dbReference type="ARBA" id="ARBA00008000"/>
    </source>
</evidence>
<dbReference type="InterPro" id="IPR004113">
    <property type="entry name" value="FAD-bd_oxidored_4_C"/>
</dbReference>
<dbReference type="GO" id="GO:0008720">
    <property type="term" value="F:D-lactate dehydrogenase (NAD+) activity"/>
    <property type="evidence" value="ECO:0007669"/>
    <property type="project" value="TreeGrafter"/>
</dbReference>
<dbReference type="InterPro" id="IPR016164">
    <property type="entry name" value="FAD-linked_Oxase-like_C"/>
</dbReference>
<dbReference type="InterPro" id="IPR036318">
    <property type="entry name" value="FAD-bd_PCMH-like_sf"/>
</dbReference>
<comment type="similarity">
    <text evidence="2">Belongs to the FAD-binding oxidoreductase/transferase type 4 family.</text>
</comment>
<evidence type="ECO:0000313" key="11">
    <source>
        <dbReference type="Proteomes" id="UP000176914"/>
    </source>
</evidence>
<comment type="cofactor">
    <cofactor evidence="1">
        <name>FAD</name>
        <dbReference type="ChEBI" id="CHEBI:57692"/>
    </cofactor>
</comment>
<evidence type="ECO:0000256" key="6">
    <source>
        <dbReference type="ARBA" id="ARBA00023002"/>
    </source>
</evidence>
<sequence length="549" mass="61062">MLLSERLARIINGDVADDAATREKYSRDTSIFERRPEVVVFPKDADDVVAVVRYAYEACGRGENVSVTPRSAGTDMTGGDLTDSISLVFTKYMNHVIEVGGDYAVTEPGVYYRDFEKETLAKSGKILASYPASREICAMGGIVSNNAGGELTLRYGKTNDYVRELDIVLSDGSQIVARPLSMPQLAEKEREQTFEGDIYRKLHALIDAHAAEIEAARPNVTKNSAGYTLWNVMDKERETFDLTQLFCGAQGTLGIITKEKLALVKLKEKRAMLVVFLTDIGILPEVVRRVLKFNPESFESYDDQTFSLAVKFIPQIIGHLGFFKMIALGFAFLPEVWLALTGGIPKLVLMAEFAEDTAEEALEAAKQARAELDGMAVRTKIARSEAQTAKYWTIRRESFSLLRKNLRGMFAAPFIDDIVVHPDDYPTFLPELHELVEGHRFIYTIAGHIGDGNFHIIPLEHMDNPAARAEITDLMPKVFALVAKYKGSITGEHNDGIIRTPYLPIMFGDKMCKLFAEVKNIFDPLGVLNPGKKTGGTVEDIKRSMITHT</sequence>
<dbReference type="Gene3D" id="3.30.465.10">
    <property type="match status" value="2"/>
</dbReference>
<dbReference type="AlphaFoldDB" id="A0A1F6E5W8"/>
<keyword evidence="5" id="KW-0809">Transit peptide</keyword>
<dbReference type="Proteomes" id="UP000176914">
    <property type="component" value="Unassembled WGS sequence"/>
</dbReference>
<dbReference type="InterPro" id="IPR006094">
    <property type="entry name" value="Oxid_FAD_bind_N"/>
</dbReference>
<evidence type="ECO:0000256" key="1">
    <source>
        <dbReference type="ARBA" id="ARBA00001974"/>
    </source>
</evidence>
<evidence type="ECO:0000259" key="9">
    <source>
        <dbReference type="PROSITE" id="PS51387"/>
    </source>
</evidence>
<dbReference type="Gene3D" id="3.30.70.2740">
    <property type="match status" value="1"/>
</dbReference>
<evidence type="ECO:0000256" key="4">
    <source>
        <dbReference type="ARBA" id="ARBA00022827"/>
    </source>
</evidence>
<keyword evidence="3" id="KW-0285">Flavoprotein</keyword>
<name>A0A1F6E5W8_9BACT</name>